<dbReference type="AlphaFoldDB" id="A0A4Y2UIP6"/>
<organism evidence="2 4">
    <name type="scientific">Araneus ventricosus</name>
    <name type="common">Orbweaver spider</name>
    <name type="synonym">Epeira ventricosa</name>
    <dbReference type="NCBI Taxonomy" id="182803"/>
    <lineage>
        <taxon>Eukaryota</taxon>
        <taxon>Metazoa</taxon>
        <taxon>Ecdysozoa</taxon>
        <taxon>Arthropoda</taxon>
        <taxon>Chelicerata</taxon>
        <taxon>Arachnida</taxon>
        <taxon>Araneae</taxon>
        <taxon>Araneomorphae</taxon>
        <taxon>Entelegynae</taxon>
        <taxon>Araneoidea</taxon>
        <taxon>Araneidae</taxon>
        <taxon>Araneus</taxon>
    </lineage>
</organism>
<evidence type="ECO:0000313" key="4">
    <source>
        <dbReference type="Proteomes" id="UP000499080"/>
    </source>
</evidence>
<evidence type="ECO:0000313" key="2">
    <source>
        <dbReference type="EMBL" id="GBO12959.1"/>
    </source>
</evidence>
<evidence type="ECO:0000256" key="1">
    <source>
        <dbReference type="SAM" id="SignalP"/>
    </source>
</evidence>
<dbReference type="EMBL" id="BGPR01037393">
    <property type="protein sequence ID" value="GBO12959.1"/>
    <property type="molecule type" value="Genomic_DNA"/>
</dbReference>
<keyword evidence="4" id="KW-1185">Reference proteome</keyword>
<accession>A0A4Y2UIP6</accession>
<evidence type="ECO:0000313" key="3">
    <source>
        <dbReference type="EMBL" id="GBO12964.1"/>
    </source>
</evidence>
<gene>
    <name evidence="3" type="ORF">AVEN_212360_1</name>
    <name evidence="2" type="ORF">AVEN_242727_1</name>
</gene>
<keyword evidence="1" id="KW-0732">Signal</keyword>
<dbReference type="OrthoDB" id="6452405at2759"/>
<protein>
    <submittedName>
        <fullName evidence="2">Uncharacterized protein</fullName>
    </submittedName>
</protein>
<dbReference type="Proteomes" id="UP000499080">
    <property type="component" value="Unassembled WGS sequence"/>
</dbReference>
<sequence length="127" mass="14138">MKAGYLFLCCALLCAVSIGQASKPTLTIYEMEGFQQAIEKSPCFRSARNVLQILTNPQSITVGVNDVKSLLLTCSLEAPMKVRYLFFQALAKCYKLEQDKAKPSEFLMGLRPILKQILEKLAMSLAL</sequence>
<feature type="signal peptide" evidence="1">
    <location>
        <begin position="1"/>
        <end position="21"/>
    </location>
</feature>
<comment type="caution">
    <text evidence="2">The sequence shown here is derived from an EMBL/GenBank/DDBJ whole genome shotgun (WGS) entry which is preliminary data.</text>
</comment>
<feature type="chain" id="PRO_5036362187" evidence="1">
    <location>
        <begin position="22"/>
        <end position="127"/>
    </location>
</feature>
<dbReference type="EMBL" id="BGPR01037394">
    <property type="protein sequence ID" value="GBO12964.1"/>
    <property type="molecule type" value="Genomic_DNA"/>
</dbReference>
<proteinExistence type="predicted"/>
<reference evidence="2 4" key="1">
    <citation type="journal article" date="2019" name="Sci. Rep.">
        <title>Orb-weaving spider Araneus ventricosus genome elucidates the spidroin gene catalogue.</title>
        <authorList>
            <person name="Kono N."/>
            <person name="Nakamura H."/>
            <person name="Ohtoshi R."/>
            <person name="Moran D.A.P."/>
            <person name="Shinohara A."/>
            <person name="Yoshida Y."/>
            <person name="Fujiwara M."/>
            <person name="Mori M."/>
            <person name="Tomita M."/>
            <person name="Arakawa K."/>
        </authorList>
    </citation>
    <scope>NUCLEOTIDE SEQUENCE [LARGE SCALE GENOMIC DNA]</scope>
</reference>
<name>A0A4Y2UIP6_ARAVE</name>